<comment type="caution">
    <text evidence="2">The sequence shown here is derived from an EMBL/GenBank/DDBJ whole genome shotgun (WGS) entry which is preliminary data.</text>
</comment>
<dbReference type="PROSITE" id="PS00409">
    <property type="entry name" value="PROKAR_NTER_METHYL"/>
    <property type="match status" value="1"/>
</dbReference>
<dbReference type="RefSeq" id="WP_166627831.1">
    <property type="nucleotide sequence ID" value="NZ_LNJZ01000009.1"/>
</dbReference>
<dbReference type="NCBIfam" id="TIGR02532">
    <property type="entry name" value="IV_pilin_GFxxxE"/>
    <property type="match status" value="1"/>
</dbReference>
<evidence type="ECO:0000313" key="2">
    <source>
        <dbReference type="EMBL" id="TDQ39477.1"/>
    </source>
</evidence>
<dbReference type="Proteomes" id="UP000294575">
    <property type="component" value="Unassembled WGS sequence"/>
</dbReference>
<proteinExistence type="predicted"/>
<dbReference type="AlphaFoldDB" id="A0A4V3D5B9"/>
<feature type="transmembrane region" description="Helical" evidence="1">
    <location>
        <begin position="12"/>
        <end position="35"/>
    </location>
</feature>
<keyword evidence="1" id="KW-0472">Membrane</keyword>
<keyword evidence="3" id="KW-1185">Reference proteome</keyword>
<dbReference type="Pfam" id="PF16074">
    <property type="entry name" value="PilW"/>
    <property type="match status" value="1"/>
</dbReference>
<dbReference type="InterPro" id="IPR032092">
    <property type="entry name" value="PilW"/>
</dbReference>
<accession>A0A4V3D5B9</accession>
<gene>
    <name evidence="2" type="ORF">DFQ45_102171</name>
</gene>
<dbReference type="Pfam" id="PF07963">
    <property type="entry name" value="N_methyl"/>
    <property type="match status" value="1"/>
</dbReference>
<evidence type="ECO:0000256" key="1">
    <source>
        <dbReference type="SAM" id="Phobius"/>
    </source>
</evidence>
<organism evidence="2 3">
    <name type="scientific">Thiopseudomonas denitrificans</name>
    <dbReference type="NCBI Taxonomy" id="1501432"/>
    <lineage>
        <taxon>Bacteria</taxon>
        <taxon>Pseudomonadati</taxon>
        <taxon>Pseudomonadota</taxon>
        <taxon>Gammaproteobacteria</taxon>
        <taxon>Pseudomonadales</taxon>
        <taxon>Pseudomonadaceae</taxon>
        <taxon>Thiopseudomonas</taxon>
    </lineage>
</organism>
<keyword evidence="1" id="KW-0812">Transmembrane</keyword>
<sequence>MNIQSRFQRGLSLVELMVALAIGMVLIAGFLQIFLSVRSTYSTNEAASRTQENGRFALEFLSEHARMAGYRDPKHLDRPLPIMPPTGNGCAFSSGTKSAFCTEERGIVSSPDNGDETGDRIAFTYQPPLDSSGKRLDCAGNEVTDADGVIINTFTTRATESSSGLACRSIYDDGTTLSSGYTELVDGIDAVQFQYGLMSPTGFIHQYVTADNVPNWSDVGALRIAVLANSISTVTPPPPDKDYYLLDAGPYNFSDGKIRQVFTTTVYLRNSIQ</sequence>
<protein>
    <submittedName>
        <fullName evidence="2">Type IV pilus assembly protein PilW</fullName>
    </submittedName>
</protein>
<dbReference type="InterPro" id="IPR045584">
    <property type="entry name" value="Pilin-like"/>
</dbReference>
<reference evidence="2 3" key="1">
    <citation type="submission" date="2019-03" db="EMBL/GenBank/DDBJ databases">
        <title>Genomic Encyclopedia of Type Strains, Phase IV (KMG-IV): sequencing the most valuable type-strain genomes for metagenomic binning, comparative biology and taxonomic classification.</title>
        <authorList>
            <person name="Goeker M."/>
        </authorList>
    </citation>
    <scope>NUCLEOTIDE SEQUENCE [LARGE SCALE GENOMIC DNA]</scope>
    <source>
        <strain evidence="2 3">DSM 28679</strain>
    </source>
</reference>
<name>A0A4V3D5B9_9GAMM</name>
<dbReference type="SUPFAM" id="SSF54523">
    <property type="entry name" value="Pili subunits"/>
    <property type="match status" value="1"/>
</dbReference>
<dbReference type="InterPro" id="IPR012902">
    <property type="entry name" value="N_methyl_site"/>
</dbReference>
<keyword evidence="1" id="KW-1133">Transmembrane helix</keyword>
<dbReference type="GO" id="GO:0043683">
    <property type="term" value="P:type IV pilus assembly"/>
    <property type="evidence" value="ECO:0007669"/>
    <property type="project" value="InterPro"/>
</dbReference>
<dbReference type="EMBL" id="SNYK01000002">
    <property type="protein sequence ID" value="TDQ39477.1"/>
    <property type="molecule type" value="Genomic_DNA"/>
</dbReference>
<evidence type="ECO:0000313" key="3">
    <source>
        <dbReference type="Proteomes" id="UP000294575"/>
    </source>
</evidence>